<protein>
    <submittedName>
        <fullName evidence="3">Uncharacterized protein</fullName>
    </submittedName>
</protein>
<comment type="caution">
    <text evidence="3">The sequence shown here is derived from an EMBL/GenBank/DDBJ whole genome shotgun (WGS) entry which is preliminary data.</text>
</comment>
<evidence type="ECO:0000313" key="3">
    <source>
        <dbReference type="EMBL" id="KAG2445824.1"/>
    </source>
</evidence>
<feature type="signal peptide" evidence="2">
    <location>
        <begin position="1"/>
        <end position="19"/>
    </location>
</feature>
<evidence type="ECO:0000256" key="2">
    <source>
        <dbReference type="SAM" id="SignalP"/>
    </source>
</evidence>
<proteinExistence type="predicted"/>
<dbReference type="InterPro" id="IPR046341">
    <property type="entry name" value="SET_dom_sf"/>
</dbReference>
<reference evidence="3" key="1">
    <citation type="journal article" date="2020" name="bioRxiv">
        <title>Comparative genomics of Chlamydomonas.</title>
        <authorList>
            <person name="Craig R.J."/>
            <person name="Hasan A.R."/>
            <person name="Ness R.W."/>
            <person name="Keightley P.D."/>
        </authorList>
    </citation>
    <scope>NUCLEOTIDE SEQUENCE</scope>
    <source>
        <strain evidence="3">SAG 7.73</strain>
    </source>
</reference>
<dbReference type="AlphaFoldDB" id="A0A836B306"/>
<keyword evidence="2" id="KW-0732">Signal</keyword>
<name>A0A836B306_CHLIN</name>
<dbReference type="SUPFAM" id="SSF82199">
    <property type="entry name" value="SET domain"/>
    <property type="match status" value="1"/>
</dbReference>
<keyword evidence="4" id="KW-1185">Reference proteome</keyword>
<feature type="chain" id="PRO_5032464666" evidence="2">
    <location>
        <begin position="20"/>
        <end position="111"/>
    </location>
</feature>
<organism evidence="3 4">
    <name type="scientific">Chlamydomonas incerta</name>
    <dbReference type="NCBI Taxonomy" id="51695"/>
    <lineage>
        <taxon>Eukaryota</taxon>
        <taxon>Viridiplantae</taxon>
        <taxon>Chlorophyta</taxon>
        <taxon>core chlorophytes</taxon>
        <taxon>Chlorophyceae</taxon>
        <taxon>CS clade</taxon>
        <taxon>Chlamydomonadales</taxon>
        <taxon>Chlamydomonadaceae</taxon>
        <taxon>Chlamydomonas</taxon>
    </lineage>
</organism>
<dbReference type="Gene3D" id="3.90.1410.10">
    <property type="entry name" value="set domain protein methyltransferase, domain 1"/>
    <property type="match status" value="1"/>
</dbReference>
<dbReference type="Proteomes" id="UP000650467">
    <property type="component" value="Unassembled WGS sequence"/>
</dbReference>
<evidence type="ECO:0000256" key="1">
    <source>
        <dbReference type="SAM" id="MobiDB-lite"/>
    </source>
</evidence>
<gene>
    <name evidence="3" type="ORF">HXX76_000428</name>
</gene>
<sequence>MRVWKCTAILGQLFKGASGAAAGTGAASEPQPELEPEFQTWLRGQGITTQPLVLRQCGREGRGLVADRPLARGEALLQLPDDLLLTPQRAAEGPSGLTTSRQRQGTPEHTN</sequence>
<dbReference type="EMBL" id="JAEHOC010000001">
    <property type="protein sequence ID" value="KAG2445824.1"/>
    <property type="molecule type" value="Genomic_DNA"/>
</dbReference>
<evidence type="ECO:0000313" key="4">
    <source>
        <dbReference type="Proteomes" id="UP000650467"/>
    </source>
</evidence>
<feature type="region of interest" description="Disordered" evidence="1">
    <location>
        <begin position="85"/>
        <end position="111"/>
    </location>
</feature>
<accession>A0A836B306</accession>
<feature type="compositionally biased region" description="Polar residues" evidence="1">
    <location>
        <begin position="96"/>
        <end position="111"/>
    </location>
</feature>